<dbReference type="InterPro" id="IPR029058">
    <property type="entry name" value="AB_hydrolase_fold"/>
</dbReference>
<evidence type="ECO:0000256" key="1">
    <source>
        <dbReference type="SAM" id="Phobius"/>
    </source>
</evidence>
<dbReference type="KEGG" id="sbal:HUE88_06905"/>
<dbReference type="SUPFAM" id="SSF53474">
    <property type="entry name" value="alpha/beta-Hydrolases"/>
    <property type="match status" value="1"/>
</dbReference>
<keyword evidence="1" id="KW-0812">Transmembrane</keyword>
<sequence length="260" mass="30209">MIYTLFLLFTFGVLAFVFYHWQYFMVFSPTYYREEELDDDFEILSIKTDDGVELEGVVYEPKSLYRKLPSINSTLLFFAGRSHDSVGLIKRLSLLFPHVRIITFNYRSYGKSGGVVNEKNLLDDSLKVAQIVKKNYGDFYVLGFSIGSLVAAYVASKMSVAGLFMVGPFDSIALLVKEKYGFNMPWILRYKFDKTKLVSKIDAKTYVFASKDDEITYIKNTRNLKQYVKNLVLYKEYEGLSHKELLWHEEVSKHINEVLE</sequence>
<dbReference type="Gene3D" id="3.40.50.1820">
    <property type="entry name" value="alpha/beta hydrolase"/>
    <property type="match status" value="1"/>
</dbReference>
<feature type="transmembrane region" description="Helical" evidence="1">
    <location>
        <begin position="6"/>
        <end position="24"/>
    </location>
</feature>
<organism evidence="2 3">
    <name type="scientific">Candidatus Sulfurimonas baltica</name>
    <dbReference type="NCBI Taxonomy" id="2740404"/>
    <lineage>
        <taxon>Bacteria</taxon>
        <taxon>Pseudomonadati</taxon>
        <taxon>Campylobacterota</taxon>
        <taxon>Epsilonproteobacteria</taxon>
        <taxon>Campylobacterales</taxon>
        <taxon>Sulfurimonadaceae</taxon>
        <taxon>Sulfurimonas</taxon>
    </lineage>
</organism>
<dbReference type="PANTHER" id="PTHR12277:SF81">
    <property type="entry name" value="PROTEIN ABHD13"/>
    <property type="match status" value="1"/>
</dbReference>
<dbReference type="Proteomes" id="UP000593994">
    <property type="component" value="Chromosome"/>
</dbReference>
<keyword evidence="1" id="KW-0472">Membrane</keyword>
<reference evidence="2 3" key="1">
    <citation type="submission" date="2020-05" db="EMBL/GenBank/DDBJ databases">
        <title>Sulfurimonas marisnigri, sp. nov., and Sulfurimonas baltica, sp. nov., manganese oxide reducing chemolithoautotrophs of the class Epsilonproteobacteria isolated from the pelagic redoxclines of the Black and Baltic Seas and emended description of the genus Sulfurimonas.</title>
        <authorList>
            <person name="Henkel J.V."/>
            <person name="Laudan C."/>
            <person name="Werner J."/>
            <person name="Neu T."/>
            <person name="Plewe S."/>
            <person name="Sproer C."/>
            <person name="Bunk B."/>
            <person name="Schulz-Vogt H.N."/>
        </authorList>
    </citation>
    <scope>NUCLEOTIDE SEQUENCE [LARGE SCALE GENOMIC DNA]</scope>
    <source>
        <strain evidence="2 3">GD2</strain>
    </source>
</reference>
<gene>
    <name evidence="2" type="ORF">HUE88_06905</name>
</gene>
<dbReference type="AlphaFoldDB" id="A0A7S7RLY5"/>
<evidence type="ECO:0000313" key="3">
    <source>
        <dbReference type="Proteomes" id="UP000593994"/>
    </source>
</evidence>
<dbReference type="EMBL" id="CP054492">
    <property type="protein sequence ID" value="QOY50878.1"/>
    <property type="molecule type" value="Genomic_DNA"/>
</dbReference>
<protein>
    <submittedName>
        <fullName evidence="2">Alpha/beta hydrolase</fullName>
    </submittedName>
</protein>
<proteinExistence type="predicted"/>
<keyword evidence="3" id="KW-1185">Reference proteome</keyword>
<dbReference type="GO" id="GO:0016787">
    <property type="term" value="F:hydrolase activity"/>
    <property type="evidence" value="ECO:0007669"/>
    <property type="project" value="UniProtKB-KW"/>
</dbReference>
<keyword evidence="1" id="KW-1133">Transmembrane helix</keyword>
<dbReference type="PANTHER" id="PTHR12277">
    <property type="entry name" value="ALPHA/BETA HYDROLASE DOMAIN-CONTAINING PROTEIN"/>
    <property type="match status" value="1"/>
</dbReference>
<name>A0A7S7RLY5_9BACT</name>
<keyword evidence="2" id="KW-0378">Hydrolase</keyword>
<dbReference type="RefSeq" id="WP_194367998.1">
    <property type="nucleotide sequence ID" value="NZ_CP054492.1"/>
</dbReference>
<evidence type="ECO:0000313" key="2">
    <source>
        <dbReference type="EMBL" id="QOY50878.1"/>
    </source>
</evidence>
<accession>A0A7S7RLY5</accession>